<keyword evidence="2" id="KW-1185">Reference proteome</keyword>
<evidence type="ECO:0000313" key="1">
    <source>
        <dbReference type="EMBL" id="MCI45199.1"/>
    </source>
</evidence>
<organism evidence="1 2">
    <name type="scientific">Trifolium medium</name>
    <dbReference type="NCBI Taxonomy" id="97028"/>
    <lineage>
        <taxon>Eukaryota</taxon>
        <taxon>Viridiplantae</taxon>
        <taxon>Streptophyta</taxon>
        <taxon>Embryophyta</taxon>
        <taxon>Tracheophyta</taxon>
        <taxon>Spermatophyta</taxon>
        <taxon>Magnoliopsida</taxon>
        <taxon>eudicotyledons</taxon>
        <taxon>Gunneridae</taxon>
        <taxon>Pentapetalae</taxon>
        <taxon>rosids</taxon>
        <taxon>fabids</taxon>
        <taxon>Fabales</taxon>
        <taxon>Fabaceae</taxon>
        <taxon>Papilionoideae</taxon>
        <taxon>50 kb inversion clade</taxon>
        <taxon>NPAAA clade</taxon>
        <taxon>Hologalegina</taxon>
        <taxon>IRL clade</taxon>
        <taxon>Trifolieae</taxon>
        <taxon>Trifolium</taxon>
    </lineage>
</organism>
<dbReference type="AlphaFoldDB" id="A0A392S936"/>
<protein>
    <submittedName>
        <fullName evidence="1">Uncharacterized protein</fullName>
    </submittedName>
</protein>
<comment type="caution">
    <text evidence="1">The sequence shown here is derived from an EMBL/GenBank/DDBJ whole genome shotgun (WGS) entry which is preliminary data.</text>
</comment>
<reference evidence="1 2" key="1">
    <citation type="journal article" date="2018" name="Front. Plant Sci.">
        <title>Red Clover (Trifolium pratense) and Zigzag Clover (T. medium) - A Picture of Genomic Similarities and Differences.</title>
        <authorList>
            <person name="Dluhosova J."/>
            <person name="Istvanek J."/>
            <person name="Nedelnik J."/>
            <person name="Repkova J."/>
        </authorList>
    </citation>
    <scope>NUCLEOTIDE SEQUENCE [LARGE SCALE GENOMIC DNA]</scope>
    <source>
        <strain evidence="2">cv. 10/8</strain>
        <tissue evidence="1">Leaf</tissue>
    </source>
</reference>
<accession>A0A392S936</accession>
<sequence length="55" mass="5902">MGVLEEVVGREVATGSEYFANFRPTSPEGAFSPDLFSPVITRPRRASSAGIDLLC</sequence>
<dbReference type="Proteomes" id="UP000265520">
    <property type="component" value="Unassembled WGS sequence"/>
</dbReference>
<evidence type="ECO:0000313" key="2">
    <source>
        <dbReference type="Proteomes" id="UP000265520"/>
    </source>
</evidence>
<name>A0A392S936_9FABA</name>
<dbReference type="EMBL" id="LXQA010340716">
    <property type="protein sequence ID" value="MCI45199.1"/>
    <property type="molecule type" value="Genomic_DNA"/>
</dbReference>
<proteinExistence type="predicted"/>